<dbReference type="PROSITE" id="PS51186">
    <property type="entry name" value="GNAT"/>
    <property type="match status" value="1"/>
</dbReference>
<feature type="domain" description="N-acetyltransferase" evidence="1">
    <location>
        <begin position="54"/>
        <end position="246"/>
    </location>
</feature>
<dbReference type="InterPro" id="IPR052523">
    <property type="entry name" value="Trichothecene_AcTrans"/>
</dbReference>
<dbReference type="CDD" id="cd04301">
    <property type="entry name" value="NAT_SF"/>
    <property type="match status" value="1"/>
</dbReference>
<protein>
    <recommendedName>
        <fullName evidence="1">N-acetyltransferase domain-containing protein</fullName>
    </recommendedName>
</protein>
<dbReference type="InterPro" id="IPR016181">
    <property type="entry name" value="Acyl_CoA_acyltransferase"/>
</dbReference>
<dbReference type="SUPFAM" id="SSF55729">
    <property type="entry name" value="Acyl-CoA N-acyltransferases (Nat)"/>
    <property type="match status" value="1"/>
</dbReference>
<name>A0ABQ6MT73_9STRA</name>
<dbReference type="Gene3D" id="3.40.630.30">
    <property type="match status" value="1"/>
</dbReference>
<comment type="caution">
    <text evidence="2">The sequence shown here is derived from an EMBL/GenBank/DDBJ whole genome shotgun (WGS) entry which is preliminary data.</text>
</comment>
<dbReference type="EMBL" id="BRYB01000524">
    <property type="protein sequence ID" value="GMI31773.1"/>
    <property type="molecule type" value="Genomic_DNA"/>
</dbReference>
<dbReference type="Proteomes" id="UP001165060">
    <property type="component" value="Unassembled WGS sequence"/>
</dbReference>
<reference evidence="2 3" key="1">
    <citation type="journal article" date="2023" name="Commun. Biol.">
        <title>Genome analysis of Parmales, the sister group of diatoms, reveals the evolutionary specialization of diatoms from phago-mixotrophs to photoautotrophs.</title>
        <authorList>
            <person name="Ban H."/>
            <person name="Sato S."/>
            <person name="Yoshikawa S."/>
            <person name="Yamada K."/>
            <person name="Nakamura Y."/>
            <person name="Ichinomiya M."/>
            <person name="Sato N."/>
            <person name="Blanc-Mathieu R."/>
            <person name="Endo H."/>
            <person name="Kuwata A."/>
            <person name="Ogata H."/>
        </authorList>
    </citation>
    <scope>NUCLEOTIDE SEQUENCE [LARGE SCALE GENOMIC DNA]</scope>
</reference>
<evidence type="ECO:0000313" key="2">
    <source>
        <dbReference type="EMBL" id="GMI31773.1"/>
    </source>
</evidence>
<sequence>MGCASSTPVVPDLPATPSNIVQLLPGSASDLKESCVELLTTSFCGTSAAAPEGLLNWALDPSCSVDEDPSKPLKEEPSAERKKHFRWLVNFIFDLALPHGGCFAVMKDGSPVAVTIAFPPSSRHLHVASMCYTMGRMGDMPAGISGGDAGIRNNEVHKECAPAPHWYVNMIAVDPKCQGQGLGKEMLGWVLQCADHTHHPTYLETFGPRNVGYYEKKGFAIKKQEPIKTSKGDLTLHGGPAAMVRA</sequence>
<evidence type="ECO:0000259" key="1">
    <source>
        <dbReference type="PROSITE" id="PS51186"/>
    </source>
</evidence>
<organism evidence="2 3">
    <name type="scientific">Tetraparma gracilis</name>
    <dbReference type="NCBI Taxonomy" id="2962635"/>
    <lineage>
        <taxon>Eukaryota</taxon>
        <taxon>Sar</taxon>
        <taxon>Stramenopiles</taxon>
        <taxon>Ochrophyta</taxon>
        <taxon>Bolidophyceae</taxon>
        <taxon>Parmales</taxon>
        <taxon>Triparmaceae</taxon>
        <taxon>Tetraparma</taxon>
    </lineage>
</organism>
<dbReference type="PANTHER" id="PTHR42791:SF1">
    <property type="entry name" value="N-ACETYLTRANSFERASE DOMAIN-CONTAINING PROTEIN"/>
    <property type="match status" value="1"/>
</dbReference>
<dbReference type="Pfam" id="PF00583">
    <property type="entry name" value="Acetyltransf_1"/>
    <property type="match status" value="1"/>
</dbReference>
<gene>
    <name evidence="2" type="ORF">TeGR_g8325</name>
</gene>
<evidence type="ECO:0000313" key="3">
    <source>
        <dbReference type="Proteomes" id="UP001165060"/>
    </source>
</evidence>
<dbReference type="InterPro" id="IPR000182">
    <property type="entry name" value="GNAT_dom"/>
</dbReference>
<proteinExistence type="predicted"/>
<keyword evidence="3" id="KW-1185">Reference proteome</keyword>
<accession>A0ABQ6MT73</accession>
<dbReference type="PANTHER" id="PTHR42791">
    <property type="entry name" value="GNAT FAMILY ACETYLTRANSFERASE"/>
    <property type="match status" value="1"/>
</dbReference>